<keyword evidence="6 9" id="KW-0378">Hydrolase</keyword>
<comment type="caution">
    <text evidence="9">Lacks conserved residue(s) required for the propagation of feature annotation.</text>
</comment>
<dbReference type="EMBL" id="PVNP01000095">
    <property type="protein sequence ID" value="PRO73641.1"/>
    <property type="molecule type" value="Genomic_DNA"/>
</dbReference>
<keyword evidence="8 9" id="KW-0472">Membrane</keyword>
<keyword evidence="2 9" id="KW-1003">Cell membrane</keyword>
<comment type="function">
    <text evidence="9 10">This protein specifically catalyzes the removal of signal peptides from prolipoproteins.</text>
</comment>
<accession>A0A2S9VAY7</accession>
<dbReference type="Pfam" id="PF01252">
    <property type="entry name" value="Peptidase_A8"/>
    <property type="match status" value="1"/>
</dbReference>
<dbReference type="RefSeq" id="WP_105934545.1">
    <property type="nucleotide sequence ID" value="NZ_PVNP01000095.1"/>
</dbReference>
<evidence type="ECO:0000256" key="6">
    <source>
        <dbReference type="ARBA" id="ARBA00022801"/>
    </source>
</evidence>
<feature type="active site" evidence="9">
    <location>
        <position position="122"/>
    </location>
</feature>
<dbReference type="EC" id="3.4.23.36" evidence="9"/>
<feature type="transmembrane region" description="Helical" evidence="9">
    <location>
        <begin position="136"/>
        <end position="155"/>
    </location>
</feature>
<dbReference type="NCBIfam" id="TIGR00077">
    <property type="entry name" value="lspA"/>
    <property type="match status" value="1"/>
</dbReference>
<keyword evidence="3 9" id="KW-0645">Protease</keyword>
<dbReference type="AlphaFoldDB" id="A0A2S9VAY7"/>
<feature type="transmembrane region" description="Helical" evidence="9">
    <location>
        <begin position="98"/>
        <end position="116"/>
    </location>
</feature>
<dbReference type="PANTHER" id="PTHR33695">
    <property type="entry name" value="LIPOPROTEIN SIGNAL PEPTIDASE"/>
    <property type="match status" value="1"/>
</dbReference>
<feature type="active site" evidence="9">
    <location>
        <position position="140"/>
    </location>
</feature>
<reference evidence="13" key="1">
    <citation type="journal article" date="2020" name="Int. J. Syst. Evol. Microbiol.">
        <title>Alteromonas alba sp. nov., a marine bacterium isolated from the seawater of the West Pacific Ocean.</title>
        <authorList>
            <person name="Sun C."/>
            <person name="Wu Y.-H."/>
            <person name="Xamxidin M."/>
            <person name="Cheng H."/>
            <person name="Xu X.-W."/>
        </authorList>
    </citation>
    <scope>NUCLEOTIDE SEQUENCE [LARGE SCALE GENOMIC DNA]</scope>
    <source>
        <strain evidence="13">190</strain>
    </source>
</reference>
<gene>
    <name evidence="9" type="primary">lspA</name>
    <name evidence="12" type="ORF">C6Y40_10455</name>
</gene>
<evidence type="ECO:0000256" key="2">
    <source>
        <dbReference type="ARBA" id="ARBA00022475"/>
    </source>
</evidence>
<dbReference type="GO" id="GO:0004190">
    <property type="term" value="F:aspartic-type endopeptidase activity"/>
    <property type="evidence" value="ECO:0007669"/>
    <property type="project" value="UniProtKB-UniRule"/>
</dbReference>
<dbReference type="HAMAP" id="MF_00161">
    <property type="entry name" value="LspA"/>
    <property type="match status" value="1"/>
</dbReference>
<evidence type="ECO:0000256" key="5">
    <source>
        <dbReference type="ARBA" id="ARBA00022750"/>
    </source>
</evidence>
<evidence type="ECO:0000256" key="4">
    <source>
        <dbReference type="ARBA" id="ARBA00022692"/>
    </source>
</evidence>
<dbReference type="PANTHER" id="PTHR33695:SF1">
    <property type="entry name" value="LIPOPROTEIN SIGNAL PEPTIDASE"/>
    <property type="match status" value="1"/>
</dbReference>
<comment type="caution">
    <text evidence="12">The sequence shown here is derived from an EMBL/GenBank/DDBJ whole genome shotgun (WGS) entry which is preliminary data.</text>
</comment>
<keyword evidence="7 9" id="KW-1133">Transmembrane helix</keyword>
<evidence type="ECO:0000256" key="9">
    <source>
        <dbReference type="HAMAP-Rule" id="MF_00161"/>
    </source>
</evidence>
<dbReference type="GO" id="GO:0005886">
    <property type="term" value="C:plasma membrane"/>
    <property type="evidence" value="ECO:0007669"/>
    <property type="project" value="UniProtKB-SubCell"/>
</dbReference>
<comment type="similarity">
    <text evidence="1 9 11">Belongs to the peptidase A8 family.</text>
</comment>
<dbReference type="Proteomes" id="UP000238949">
    <property type="component" value="Unassembled WGS sequence"/>
</dbReference>
<dbReference type="UniPathway" id="UPA00665"/>
<keyword evidence="13" id="KW-1185">Reference proteome</keyword>
<keyword evidence="5 9" id="KW-0064">Aspartyl protease</keyword>
<evidence type="ECO:0000313" key="12">
    <source>
        <dbReference type="EMBL" id="PRO73641.1"/>
    </source>
</evidence>
<evidence type="ECO:0000256" key="1">
    <source>
        <dbReference type="ARBA" id="ARBA00006139"/>
    </source>
</evidence>
<evidence type="ECO:0000256" key="8">
    <source>
        <dbReference type="ARBA" id="ARBA00023136"/>
    </source>
</evidence>
<comment type="subcellular location">
    <subcellularLocation>
        <location evidence="9">Cell membrane</location>
        <topology evidence="9">Multi-pass membrane protein</topology>
    </subcellularLocation>
</comment>
<keyword evidence="4 9" id="KW-0812">Transmembrane</keyword>
<feature type="transmembrane region" description="Helical" evidence="9">
    <location>
        <begin position="68"/>
        <end position="86"/>
    </location>
</feature>
<dbReference type="InterPro" id="IPR001872">
    <property type="entry name" value="Peptidase_A8"/>
</dbReference>
<protein>
    <recommendedName>
        <fullName evidence="9">Lipoprotein signal peptidase</fullName>
        <ecNumber evidence="9">3.4.23.36</ecNumber>
    </recommendedName>
    <alternativeName>
        <fullName evidence="9">Prolipoprotein signal peptidase</fullName>
    </alternativeName>
    <alternativeName>
        <fullName evidence="9">Signal peptidase II</fullName>
        <shortName evidence="9">SPase II</shortName>
    </alternativeName>
</protein>
<evidence type="ECO:0000256" key="7">
    <source>
        <dbReference type="ARBA" id="ARBA00022989"/>
    </source>
</evidence>
<evidence type="ECO:0000256" key="3">
    <source>
        <dbReference type="ARBA" id="ARBA00022670"/>
    </source>
</evidence>
<sequence length="178" mass="19988">MANSNPTNTFCGWLCLSGLILLMDQASKYAVERTIEYGERVEINSILNIVHMMNPGAAFSLLADAGGWQRYFFIALASGVSIWLVWTMRRRPTRLEAASYSMLLGGALGNLVDRVWRGSVVDFLDFHWSYSHWPAFNLADTAIFIGVCIFIVSIIGSRNHQVHDEGDNSDHENNKGMR</sequence>
<dbReference type="PROSITE" id="PS00855">
    <property type="entry name" value="SPASE_II"/>
    <property type="match status" value="1"/>
</dbReference>
<evidence type="ECO:0000256" key="11">
    <source>
        <dbReference type="RuleBase" id="RU004181"/>
    </source>
</evidence>
<evidence type="ECO:0000313" key="13">
    <source>
        <dbReference type="Proteomes" id="UP000238949"/>
    </source>
</evidence>
<comment type="pathway">
    <text evidence="9">Protein modification; lipoprotein biosynthesis (signal peptide cleavage).</text>
</comment>
<name>A0A2S9VAY7_9ALTE</name>
<evidence type="ECO:0000256" key="10">
    <source>
        <dbReference type="RuleBase" id="RU000594"/>
    </source>
</evidence>
<dbReference type="OrthoDB" id="9810259at2"/>
<proteinExistence type="inferred from homology"/>
<organism evidence="12 13">
    <name type="scientific">Alteromonas alba</name>
    <dbReference type="NCBI Taxonomy" id="2079529"/>
    <lineage>
        <taxon>Bacteria</taxon>
        <taxon>Pseudomonadati</taxon>
        <taxon>Pseudomonadota</taxon>
        <taxon>Gammaproteobacteria</taxon>
        <taxon>Alteromonadales</taxon>
        <taxon>Alteromonadaceae</taxon>
        <taxon>Alteromonas/Salinimonas group</taxon>
        <taxon>Alteromonas</taxon>
    </lineage>
</organism>
<comment type="catalytic activity">
    <reaction evidence="9 10">
        <text>Release of signal peptides from bacterial membrane prolipoproteins. Hydrolyzes -Xaa-Yaa-Zaa-|-(S,diacylglyceryl)Cys-, in which Xaa is hydrophobic (preferably Leu), and Yaa (Ala or Ser) and Zaa (Gly or Ala) have small, neutral side chains.</text>
        <dbReference type="EC" id="3.4.23.36"/>
    </reaction>
</comment>
<dbReference type="GO" id="GO:0006508">
    <property type="term" value="P:proteolysis"/>
    <property type="evidence" value="ECO:0007669"/>
    <property type="project" value="UniProtKB-KW"/>
</dbReference>
<dbReference type="PRINTS" id="PR00781">
    <property type="entry name" value="LIPOSIGPTASE"/>
</dbReference>